<dbReference type="Gene3D" id="1.10.506.10">
    <property type="entry name" value="GTPase Activation - p120gap, domain 1"/>
    <property type="match status" value="2"/>
</dbReference>
<dbReference type="AlphaFoldDB" id="A0A0D2WXD2"/>
<dbReference type="SMART" id="SM00323">
    <property type="entry name" value="RasGAP"/>
    <property type="match status" value="1"/>
</dbReference>
<dbReference type="STRING" id="595528.A0A0D2WXD2"/>
<dbReference type="CDD" id="cd05392">
    <property type="entry name" value="RasGAP_Neurofibromin_like"/>
    <property type="match status" value="1"/>
</dbReference>
<organism evidence="4 5">
    <name type="scientific">Capsaspora owczarzaki (strain ATCC 30864)</name>
    <dbReference type="NCBI Taxonomy" id="595528"/>
    <lineage>
        <taxon>Eukaryota</taxon>
        <taxon>Filasterea</taxon>
        <taxon>Capsaspora</taxon>
    </lineage>
</organism>
<sequence length="838" mass="90327">MSKQDQQDFVTNNGFENHNIIKNRTVHSSLPTGTHFVTLCLFFCFGQLLLAKDETLLTALCNEIPQDVADDTAQSLVVLFNSANQMDRLIRWAVQKEIDRTFEVEDANGLFRNNTVPIKIIAEYLKSVGEGFLKVVLKKPLKKILEIKTTLEVNMNKAKDLTVPVMKKNFDKLLSFVEMMLEEITKSVSACPRAFFTLFHIISNEVGKVRPDKVDIAIGGFIFLRYFCPAIVSPEGFNLVKQPVTPEARKNLILISKTLQNMASGVEFGENEPYMLNANQLLRDSKLGVHLYLQLLAVVPPDQPADALSFGQLGQTIVTDAVGTLHYHLKLMQAKIATAVASTSSHQSDEFVEAMSTLGEPPKPTRATALRAAINAEMQQRHDDFESTKKERKGIFHLKRAMLTELVDKKGEDDEATPPLTAAQPASEEAPVPRYNRPEISFDELERRLGLIQRNYENNSDEPSAPPSPKLSADTPSLPMPPSNGGAVPNSAGNFPPATRKKTWEDVGSKPSAAAPPAGPPAKAPKPKPNMSVSTSNLFQPSPSAGASPANDNSSEPPVTTGMSRNLSSSVGSLSQISTGDAVATSISNHISQTKANIAAGLSNQSRGAAEAAASRRDHSRQGTSNGAPAAISSRPEAGTVPLQHQTSISSSSSDESTVDELAASGTLGLAGFGNPENIDRDLQEVKSWCGKIASKLTAVNAALATSAQEMADLRTLREDVSSIQTKVNGIDQLTHSLNAAVLLVQHQLGSTHSIVAAASSPDSSATVSAASSPGPTRAPLSRQGSLNGSPTDEIAMLRVQLGRLERQLTDERKARVDMQSSLTQFKTELELIKRRLT</sequence>
<gene>
    <name evidence="4" type="ORF">CAOG_007280</name>
</gene>
<evidence type="ECO:0000256" key="2">
    <source>
        <dbReference type="SAM" id="MobiDB-lite"/>
    </source>
</evidence>
<dbReference type="InterPro" id="IPR023152">
    <property type="entry name" value="RasGAP_CS"/>
</dbReference>
<dbReference type="PROSITE" id="PS50018">
    <property type="entry name" value="RAS_GTPASE_ACTIV_2"/>
    <property type="match status" value="1"/>
</dbReference>
<accession>A0A0D2WXD2</accession>
<dbReference type="Proteomes" id="UP000008743">
    <property type="component" value="Unassembled WGS sequence"/>
</dbReference>
<feature type="compositionally biased region" description="Low complexity" evidence="2">
    <location>
        <begin position="564"/>
        <end position="578"/>
    </location>
</feature>
<dbReference type="Pfam" id="PF00616">
    <property type="entry name" value="RasGAP"/>
    <property type="match status" value="1"/>
</dbReference>
<dbReference type="InterPro" id="IPR039360">
    <property type="entry name" value="Ras_GTPase"/>
</dbReference>
<feature type="domain" description="Ras-GAP" evidence="3">
    <location>
        <begin position="68"/>
        <end position="264"/>
    </location>
</feature>
<name>A0A0D2WXD2_CAPO3</name>
<feature type="region of interest" description="Disordered" evidence="2">
    <location>
        <begin position="409"/>
        <end position="439"/>
    </location>
</feature>
<evidence type="ECO:0000256" key="1">
    <source>
        <dbReference type="ARBA" id="ARBA00022468"/>
    </source>
</evidence>
<dbReference type="InterPro" id="IPR001936">
    <property type="entry name" value="RasGAP_dom"/>
</dbReference>
<evidence type="ECO:0000313" key="5">
    <source>
        <dbReference type="Proteomes" id="UP000008743"/>
    </source>
</evidence>
<dbReference type="SUPFAM" id="SSF48350">
    <property type="entry name" value="GTPase activation domain, GAP"/>
    <property type="match status" value="1"/>
</dbReference>
<evidence type="ECO:0000313" key="4">
    <source>
        <dbReference type="EMBL" id="KJE97413.1"/>
    </source>
</evidence>
<feature type="region of interest" description="Disordered" evidence="2">
    <location>
        <begin position="457"/>
        <end position="582"/>
    </location>
</feature>
<reference evidence="5" key="1">
    <citation type="submission" date="2011-02" db="EMBL/GenBank/DDBJ databases">
        <title>The Genome Sequence of Capsaspora owczarzaki ATCC 30864.</title>
        <authorList>
            <person name="Russ C."/>
            <person name="Cuomo C."/>
            <person name="Burger G."/>
            <person name="Gray M.W."/>
            <person name="Holland P.W.H."/>
            <person name="King N."/>
            <person name="Lang F.B.F."/>
            <person name="Roger A.J."/>
            <person name="Ruiz-Trillo I."/>
            <person name="Young S.K."/>
            <person name="Zeng Q."/>
            <person name="Gargeya S."/>
            <person name="Alvarado L."/>
            <person name="Berlin A."/>
            <person name="Chapman S.B."/>
            <person name="Chen Z."/>
            <person name="Freedman E."/>
            <person name="Gellesch M."/>
            <person name="Goldberg J."/>
            <person name="Griggs A."/>
            <person name="Gujja S."/>
            <person name="Heilman E."/>
            <person name="Heiman D."/>
            <person name="Howarth C."/>
            <person name="Mehta T."/>
            <person name="Neiman D."/>
            <person name="Pearson M."/>
            <person name="Roberts A."/>
            <person name="Saif S."/>
            <person name="Shea T."/>
            <person name="Shenoy N."/>
            <person name="Sisk P."/>
            <person name="Stolte C."/>
            <person name="Sykes S."/>
            <person name="White J."/>
            <person name="Yandava C."/>
            <person name="Haas B."/>
            <person name="Nusbaum C."/>
            <person name="Birren B."/>
        </authorList>
    </citation>
    <scope>NUCLEOTIDE SEQUENCE</scope>
    <source>
        <strain evidence="5">ATCC 30864</strain>
    </source>
</reference>
<protein>
    <recommendedName>
        <fullName evidence="3">Ras-GAP domain-containing protein</fullName>
    </recommendedName>
</protein>
<dbReference type="InParanoid" id="A0A0D2WXD2"/>
<proteinExistence type="predicted"/>
<feature type="compositionally biased region" description="Pro residues" evidence="2">
    <location>
        <begin position="517"/>
        <end position="528"/>
    </location>
</feature>
<feature type="region of interest" description="Disordered" evidence="2">
    <location>
        <begin position="765"/>
        <end position="793"/>
    </location>
</feature>
<dbReference type="EMBL" id="KE346374">
    <property type="protein sequence ID" value="KJE97413.1"/>
    <property type="molecule type" value="Genomic_DNA"/>
</dbReference>
<dbReference type="PhylomeDB" id="A0A0D2WXD2"/>
<feature type="region of interest" description="Disordered" evidence="2">
    <location>
        <begin position="607"/>
        <end position="660"/>
    </location>
</feature>
<feature type="compositionally biased region" description="Polar residues" evidence="2">
    <location>
        <begin position="531"/>
        <end position="563"/>
    </location>
</feature>
<keyword evidence="5" id="KW-1185">Reference proteome</keyword>
<evidence type="ECO:0000259" key="3">
    <source>
        <dbReference type="PROSITE" id="PS50018"/>
    </source>
</evidence>
<dbReference type="GO" id="GO:0005096">
    <property type="term" value="F:GTPase activator activity"/>
    <property type="evidence" value="ECO:0007669"/>
    <property type="project" value="UniProtKB-KW"/>
</dbReference>
<dbReference type="InterPro" id="IPR008936">
    <property type="entry name" value="Rho_GTPase_activation_prot"/>
</dbReference>
<feature type="compositionally biased region" description="Polar residues" evidence="2">
    <location>
        <begin position="765"/>
        <end position="775"/>
    </location>
</feature>
<dbReference type="PROSITE" id="PS00509">
    <property type="entry name" value="RAS_GTPASE_ACTIV_1"/>
    <property type="match status" value="1"/>
</dbReference>
<keyword evidence="1" id="KW-0343">GTPase activation</keyword>
<dbReference type="OrthoDB" id="28245at2759"/>
<dbReference type="PANTHER" id="PTHR10194">
    <property type="entry name" value="RAS GTPASE-ACTIVATING PROTEINS"/>
    <property type="match status" value="1"/>
</dbReference>